<keyword evidence="1" id="KW-1133">Transmembrane helix</keyword>
<evidence type="ECO:0000259" key="2">
    <source>
        <dbReference type="Pfam" id="PF00892"/>
    </source>
</evidence>
<dbReference type="SUPFAM" id="SSF103481">
    <property type="entry name" value="Multidrug resistance efflux transporter EmrE"/>
    <property type="match status" value="2"/>
</dbReference>
<protein>
    <submittedName>
        <fullName evidence="3">DMT family transporter</fullName>
    </submittedName>
</protein>
<keyword evidence="4" id="KW-1185">Reference proteome</keyword>
<feature type="transmembrane region" description="Helical" evidence="1">
    <location>
        <begin position="193"/>
        <end position="214"/>
    </location>
</feature>
<dbReference type="InterPro" id="IPR037185">
    <property type="entry name" value="EmrE-like"/>
</dbReference>
<feature type="transmembrane region" description="Helical" evidence="1">
    <location>
        <begin position="252"/>
        <end position="272"/>
    </location>
</feature>
<gene>
    <name evidence="3" type="ORF">J7S20_11710</name>
</gene>
<feature type="domain" description="EamA" evidence="2">
    <location>
        <begin position="22"/>
        <end position="152"/>
    </location>
</feature>
<evidence type="ECO:0000313" key="3">
    <source>
        <dbReference type="EMBL" id="MBR0553173.1"/>
    </source>
</evidence>
<dbReference type="PANTHER" id="PTHR22911">
    <property type="entry name" value="ACYL-MALONYL CONDENSING ENZYME-RELATED"/>
    <property type="match status" value="1"/>
</dbReference>
<evidence type="ECO:0000313" key="4">
    <source>
        <dbReference type="Proteomes" id="UP000676996"/>
    </source>
</evidence>
<dbReference type="PANTHER" id="PTHR22911:SF76">
    <property type="entry name" value="EAMA DOMAIN-CONTAINING PROTEIN"/>
    <property type="match status" value="1"/>
</dbReference>
<feature type="transmembrane region" description="Helical" evidence="1">
    <location>
        <begin position="138"/>
        <end position="156"/>
    </location>
</feature>
<dbReference type="Proteomes" id="UP000676996">
    <property type="component" value="Unassembled WGS sequence"/>
</dbReference>
<accession>A0A8T4IF36</accession>
<comment type="caution">
    <text evidence="3">The sequence shown here is derived from an EMBL/GenBank/DDBJ whole genome shotgun (WGS) entry which is preliminary data.</text>
</comment>
<feature type="transmembrane region" description="Helical" evidence="1">
    <location>
        <begin position="226"/>
        <end position="245"/>
    </location>
</feature>
<keyword evidence="1" id="KW-0812">Transmembrane</keyword>
<name>A0A8T4IF36_9SPHN</name>
<dbReference type="RefSeq" id="WP_284054415.1">
    <property type="nucleotide sequence ID" value="NZ_JAGRQC010000003.1"/>
</dbReference>
<feature type="transmembrane region" description="Helical" evidence="1">
    <location>
        <begin position="106"/>
        <end position="126"/>
    </location>
</feature>
<evidence type="ECO:0000256" key="1">
    <source>
        <dbReference type="SAM" id="Phobius"/>
    </source>
</evidence>
<feature type="domain" description="EamA" evidence="2">
    <location>
        <begin position="164"/>
        <end position="294"/>
    </location>
</feature>
<proteinExistence type="predicted"/>
<organism evidence="3 4">
    <name type="scientific">Stakelama marina</name>
    <dbReference type="NCBI Taxonomy" id="2826939"/>
    <lineage>
        <taxon>Bacteria</taxon>
        <taxon>Pseudomonadati</taxon>
        <taxon>Pseudomonadota</taxon>
        <taxon>Alphaproteobacteria</taxon>
        <taxon>Sphingomonadales</taxon>
        <taxon>Sphingomonadaceae</taxon>
        <taxon>Stakelama</taxon>
    </lineage>
</organism>
<dbReference type="InterPro" id="IPR000620">
    <property type="entry name" value="EamA_dom"/>
</dbReference>
<reference evidence="3" key="1">
    <citation type="submission" date="2021-04" db="EMBL/GenBank/DDBJ databases">
        <title>Ouciella asimina sp. nov., isolated from the surface seawater in the hydrothermal field of Okinawa Trough.</title>
        <authorList>
            <person name="Shuang W."/>
        </authorList>
    </citation>
    <scope>NUCLEOTIDE SEQUENCE</scope>
    <source>
        <strain evidence="3">LXI357</strain>
    </source>
</reference>
<dbReference type="EMBL" id="JAGRQC010000003">
    <property type="protein sequence ID" value="MBR0553173.1"/>
    <property type="molecule type" value="Genomic_DNA"/>
</dbReference>
<feature type="transmembrane region" description="Helical" evidence="1">
    <location>
        <begin position="80"/>
        <end position="100"/>
    </location>
</feature>
<feature type="transmembrane region" description="Helical" evidence="1">
    <location>
        <begin position="162"/>
        <end position="181"/>
    </location>
</feature>
<dbReference type="AlphaFoldDB" id="A0A8T4IF36"/>
<feature type="transmembrane region" description="Helical" evidence="1">
    <location>
        <begin position="278"/>
        <end position="294"/>
    </location>
</feature>
<dbReference type="GO" id="GO:0016020">
    <property type="term" value="C:membrane"/>
    <property type="evidence" value="ECO:0007669"/>
    <property type="project" value="InterPro"/>
</dbReference>
<sequence length="314" mass="32771">MHESSPAKNSSPVQSGRFPLPALLAVVGANVALAFGPWLVRLADVGPVSAAFWRLVLAAPVLVAVATMASGSPFRAARGLWPIVLLAGIAFAGDLASWHIGILRTTLANATLFGNSASLIYPIYGFLVMRAWPNRTQFTALILAGIGAALLLGRSAELSPRNLAGDLFCLLAGTLYAVYFIAMARARLRLGSVQALAVSSVVSVAPLLLTALVLGETVVPTNWTPVVTLAITSQLIGQGLMIYALGELPPLVIGIALLFQPLVSGTIGWIAYDERLTLPDFIGGALVAVALVLVRRGPRKPTQLAQPGASPKSD</sequence>
<feature type="transmembrane region" description="Helical" evidence="1">
    <location>
        <begin position="51"/>
        <end position="68"/>
    </location>
</feature>
<keyword evidence="1" id="KW-0472">Membrane</keyword>
<feature type="transmembrane region" description="Helical" evidence="1">
    <location>
        <begin position="20"/>
        <end position="39"/>
    </location>
</feature>
<dbReference type="Pfam" id="PF00892">
    <property type="entry name" value="EamA"/>
    <property type="match status" value="2"/>
</dbReference>